<accession>A0ABV0D067</accession>
<reference evidence="2 3" key="1">
    <citation type="submission" date="2024-05" db="EMBL/GenBank/DDBJ databases">
        <authorList>
            <person name="Park S."/>
        </authorList>
    </citation>
    <scope>NUCLEOTIDE SEQUENCE [LARGE SCALE GENOMIC DNA]</scope>
    <source>
        <strain evidence="2 3">DGU5</strain>
    </source>
</reference>
<evidence type="ECO:0000313" key="2">
    <source>
        <dbReference type="EMBL" id="MEN7537751.1"/>
    </source>
</evidence>
<feature type="chain" id="PRO_5046160235" evidence="1">
    <location>
        <begin position="33"/>
        <end position="325"/>
    </location>
</feature>
<gene>
    <name evidence="2" type="ORF">ABDJ38_11255</name>
</gene>
<evidence type="ECO:0000313" key="3">
    <source>
        <dbReference type="Proteomes" id="UP001484535"/>
    </source>
</evidence>
<protein>
    <submittedName>
        <fullName evidence="2">Uncharacterized protein</fullName>
    </submittedName>
</protein>
<name>A0ABV0D067_9SPHN</name>
<evidence type="ECO:0000256" key="1">
    <source>
        <dbReference type="SAM" id="SignalP"/>
    </source>
</evidence>
<keyword evidence="3" id="KW-1185">Reference proteome</keyword>
<organism evidence="2 3">
    <name type="scientific">Aurantiacibacter flavus</name>
    <dbReference type="NCBI Taxonomy" id="3145232"/>
    <lineage>
        <taxon>Bacteria</taxon>
        <taxon>Pseudomonadati</taxon>
        <taxon>Pseudomonadota</taxon>
        <taxon>Alphaproteobacteria</taxon>
        <taxon>Sphingomonadales</taxon>
        <taxon>Erythrobacteraceae</taxon>
        <taxon>Aurantiacibacter</taxon>
    </lineage>
</organism>
<dbReference type="InterPro" id="IPR006311">
    <property type="entry name" value="TAT_signal"/>
</dbReference>
<keyword evidence="1" id="KW-0732">Signal</keyword>
<dbReference type="PROSITE" id="PS51318">
    <property type="entry name" value="TAT"/>
    <property type="match status" value="1"/>
</dbReference>
<feature type="signal peptide" evidence="1">
    <location>
        <begin position="1"/>
        <end position="32"/>
    </location>
</feature>
<comment type="caution">
    <text evidence="2">The sequence shown here is derived from an EMBL/GenBank/DDBJ whole genome shotgun (WGS) entry which is preliminary data.</text>
</comment>
<dbReference type="EMBL" id="JBDLBR010000003">
    <property type="protein sequence ID" value="MEN7537751.1"/>
    <property type="molecule type" value="Genomic_DNA"/>
</dbReference>
<dbReference type="Proteomes" id="UP001484535">
    <property type="component" value="Unassembled WGS sequence"/>
</dbReference>
<proteinExistence type="predicted"/>
<sequence>MRQMDRSYRLSRRAFGAGLLGAGIAGAAPAQAQFGGLGNLVRSVTNEIGLDRVFGGEEPITTNLTDAVWGNPSLDGVDPPLAPAPMTSLERTDEGGFVLQPGYWQFVAQSYCLHAGTHGPGGGDGYLYAPLEGSREEAIRDILRNSVQHPEIEQRDIQTLIWAILARAKFEDLSNEHKLVAAQLLTRRQLATLNRSALDLVPSGAMSSLVGEVPAPLRAAFRAEAALRNGLAGGASYSELESIAVLTGAVPMGEGSIAVPSGRWSDHPDGYRIRYYPSGYSRTEVHIWCEEGSAGAGKRFDPSVQVAVPGNTARQRLAQSGREKV</sequence>